<feature type="transmembrane region" description="Helical" evidence="8">
    <location>
        <begin position="162"/>
        <end position="185"/>
    </location>
</feature>
<dbReference type="Pfam" id="PF12698">
    <property type="entry name" value="ABC2_membrane_3"/>
    <property type="match status" value="1"/>
</dbReference>
<feature type="transmembrane region" description="Helical" evidence="8">
    <location>
        <begin position="330"/>
        <end position="350"/>
    </location>
</feature>
<dbReference type="Proteomes" id="UP000028486">
    <property type="component" value="Chromosome"/>
</dbReference>
<dbReference type="KEGG" id="caj:CIG1485E_0273"/>
<evidence type="ECO:0000256" key="3">
    <source>
        <dbReference type="ARBA" id="ARBA00022448"/>
    </source>
</evidence>
<dbReference type="RefSeq" id="WP_038452881.1">
    <property type="nucleotide sequence ID" value="NZ_CP009043.1"/>
</dbReference>
<keyword evidence="6 8" id="KW-1133">Transmembrane helix</keyword>
<evidence type="ECO:0000256" key="7">
    <source>
        <dbReference type="ARBA" id="ARBA00023136"/>
    </source>
</evidence>
<evidence type="ECO:0000256" key="5">
    <source>
        <dbReference type="ARBA" id="ARBA00022692"/>
    </source>
</evidence>
<keyword evidence="4" id="KW-1003">Cell membrane</keyword>
<dbReference type="GO" id="GO:0005886">
    <property type="term" value="C:plasma membrane"/>
    <property type="evidence" value="ECO:0007669"/>
    <property type="project" value="UniProtKB-SubCell"/>
</dbReference>
<evidence type="ECO:0000256" key="6">
    <source>
        <dbReference type="ARBA" id="ARBA00022989"/>
    </source>
</evidence>
<dbReference type="PROSITE" id="PS51012">
    <property type="entry name" value="ABC_TM2"/>
    <property type="match status" value="1"/>
</dbReference>
<evidence type="ECO:0000256" key="1">
    <source>
        <dbReference type="ARBA" id="ARBA00004651"/>
    </source>
</evidence>
<dbReference type="PANTHER" id="PTHR30294">
    <property type="entry name" value="MEMBRANE COMPONENT OF ABC TRANSPORTER YHHJ-RELATED"/>
    <property type="match status" value="1"/>
</dbReference>
<evidence type="ECO:0000256" key="2">
    <source>
        <dbReference type="ARBA" id="ARBA00007783"/>
    </source>
</evidence>
<name>A0A076FE76_9BACT</name>
<comment type="subcellular location">
    <subcellularLocation>
        <location evidence="1">Cell membrane</location>
        <topology evidence="1">Multi-pass membrane protein</topology>
    </subcellularLocation>
</comment>
<dbReference type="InterPro" id="IPR051449">
    <property type="entry name" value="ABC-2_transporter_component"/>
</dbReference>
<gene>
    <name evidence="10" type="ORF">CIG1485E_0273</name>
</gene>
<keyword evidence="11" id="KW-1185">Reference proteome</keyword>
<feature type="transmembrane region" description="Helical" evidence="8">
    <location>
        <begin position="272"/>
        <end position="292"/>
    </location>
</feature>
<dbReference type="AlphaFoldDB" id="A0A076FE76"/>
<evidence type="ECO:0000256" key="8">
    <source>
        <dbReference type="SAM" id="Phobius"/>
    </source>
</evidence>
<keyword evidence="3" id="KW-0813">Transport</keyword>
<keyword evidence="7 8" id="KW-0472">Membrane</keyword>
<evidence type="ECO:0000256" key="4">
    <source>
        <dbReference type="ARBA" id="ARBA00022475"/>
    </source>
</evidence>
<dbReference type="InterPro" id="IPR013525">
    <property type="entry name" value="ABC2_TM"/>
</dbReference>
<keyword evidence="5 8" id="KW-0812">Transmembrane</keyword>
<dbReference type="InterPro" id="IPR047817">
    <property type="entry name" value="ABC2_TM_bact-type"/>
</dbReference>
<evidence type="ECO:0000313" key="11">
    <source>
        <dbReference type="Proteomes" id="UP000028486"/>
    </source>
</evidence>
<dbReference type="STRING" id="1244531.CIG2463D_0278"/>
<proteinExistence type="inferred from homology"/>
<evidence type="ECO:0000313" key="10">
    <source>
        <dbReference type="EMBL" id="AII14144.1"/>
    </source>
</evidence>
<dbReference type="OrthoDB" id="9808686at2"/>
<comment type="similarity">
    <text evidence="2">Belongs to the ABC-2 integral membrane protein family.</text>
</comment>
<dbReference type="PANTHER" id="PTHR30294:SF29">
    <property type="entry name" value="MULTIDRUG ABC TRANSPORTER PERMEASE YBHS-RELATED"/>
    <property type="match status" value="1"/>
</dbReference>
<reference evidence="11" key="1">
    <citation type="journal article" date="2014" name="Genome Announc.">
        <title>Complete Genome Sequence of Campylobacter iguaniorum Strain 1485ET, Isolated from a Bearded Dragon (Pogona vitticeps).</title>
        <authorList>
            <person name="Gilbert M.J."/>
            <person name="Miller W.G."/>
            <person name="Yee E."/>
            <person name="Kik M."/>
            <person name="Wagenaar J.A."/>
            <person name="Duim B."/>
        </authorList>
    </citation>
    <scope>NUCLEOTIDE SEQUENCE [LARGE SCALE GENOMIC DNA]</scope>
    <source>
        <strain evidence="11">1485E</strain>
    </source>
</reference>
<feature type="domain" description="ABC transmembrane type-2" evidence="9">
    <location>
        <begin position="130"/>
        <end position="356"/>
    </location>
</feature>
<organism evidence="10 11">
    <name type="scientific">Campylobacter iguaniorum</name>
    <dbReference type="NCBI Taxonomy" id="1244531"/>
    <lineage>
        <taxon>Bacteria</taxon>
        <taxon>Pseudomonadati</taxon>
        <taxon>Campylobacterota</taxon>
        <taxon>Epsilonproteobacteria</taxon>
        <taxon>Campylobacterales</taxon>
        <taxon>Campylobacteraceae</taxon>
        <taxon>Campylobacter</taxon>
    </lineage>
</organism>
<feature type="transmembrane region" description="Helical" evidence="8">
    <location>
        <begin position="241"/>
        <end position="266"/>
    </location>
</feature>
<dbReference type="PATRIC" id="fig|1244531.5.peg.282"/>
<feature type="transmembrane region" description="Helical" evidence="8">
    <location>
        <begin position="212"/>
        <end position="234"/>
    </location>
</feature>
<dbReference type="GO" id="GO:0140359">
    <property type="term" value="F:ABC-type transporter activity"/>
    <property type="evidence" value="ECO:0007669"/>
    <property type="project" value="InterPro"/>
</dbReference>
<feature type="transmembrane region" description="Helical" evidence="8">
    <location>
        <begin position="24"/>
        <end position="42"/>
    </location>
</feature>
<dbReference type="eggNOG" id="COG0842">
    <property type="taxonomic scope" value="Bacteria"/>
</dbReference>
<dbReference type="HOGENOM" id="CLU_039483_8_3_7"/>
<protein>
    <submittedName>
        <fullName evidence="10">ABC transporter, permease protein</fullName>
    </submittedName>
</protein>
<dbReference type="EMBL" id="CP009043">
    <property type="protein sequence ID" value="AII14144.1"/>
    <property type="molecule type" value="Genomic_DNA"/>
</dbReference>
<sequence length="358" mass="40074">MSFRRIFAMAFKESLQALRDPSTALIAVILPMILLFLMGYAVSLDAKNIKFGIVNHSSSTNSKELVSSFVGAGFFDIKFSQTTAKFQKDMQNYELGGFLVIDENLGKFAFEIITDGSDPNTANLINQYATQIIKSWSKETFGVRNLDIQTRFWFNEKLSSRYFAIPGSIAVIMTLIGTLLTSLVVAREWEQGTMECLMSTPISNLEIILGKLIPYFALGMFSVLLCFIIAYFWYEVPFRGSLWVLLALSFIYMLPALCTGLLISTLAKSQFVAAQISILVGFLPAFLLSGYIFEISNMPEILQFMTYAIPARYFVSSLSNIFLVGDTYEIFIKDAICMLGIGFLLLGLVLKISKRSLD</sequence>
<accession>A0A076FE76</accession>
<evidence type="ECO:0000259" key="9">
    <source>
        <dbReference type="PROSITE" id="PS51012"/>
    </source>
</evidence>